<sequence length="41" mass="4746">MANRLFLENQLREKFLSQNVKEFNLAGIFGFSVQTESILVN</sequence>
<protein>
    <submittedName>
        <fullName evidence="1">Uncharacterized protein</fullName>
    </submittedName>
</protein>
<dbReference type="AlphaFoldDB" id="A0A7Z9BV01"/>
<name>A0A7Z9BV01_9CYAN</name>
<comment type="caution">
    <text evidence="1">The sequence shown here is derived from an EMBL/GenBank/DDBJ whole genome shotgun (WGS) entry which is preliminary data.</text>
</comment>
<gene>
    <name evidence="1" type="ORF">PL8927_720296</name>
</gene>
<reference evidence="1" key="1">
    <citation type="submission" date="2019-10" db="EMBL/GenBank/DDBJ databases">
        <authorList>
            <consortium name="Genoscope - CEA"/>
            <person name="William W."/>
        </authorList>
    </citation>
    <scope>NUCLEOTIDE SEQUENCE [LARGE SCALE GENOMIC DNA]</scope>
    <source>
        <strain evidence="1">BBR_PRJEB10992</strain>
    </source>
</reference>
<dbReference type="EMBL" id="CZCU02000149">
    <property type="protein sequence ID" value="VXD21933.1"/>
    <property type="molecule type" value="Genomic_DNA"/>
</dbReference>
<evidence type="ECO:0000313" key="2">
    <source>
        <dbReference type="Proteomes" id="UP000184550"/>
    </source>
</evidence>
<accession>A0A7Z9BV01</accession>
<keyword evidence="2" id="KW-1185">Reference proteome</keyword>
<proteinExistence type="predicted"/>
<dbReference type="RefSeq" id="WP_269322024.1">
    <property type="nucleotide sequence ID" value="NZ_LR734877.1"/>
</dbReference>
<evidence type="ECO:0000313" key="1">
    <source>
        <dbReference type="EMBL" id="VXD21933.1"/>
    </source>
</evidence>
<dbReference type="Proteomes" id="UP000184550">
    <property type="component" value="Unassembled WGS sequence"/>
</dbReference>
<organism evidence="1 2">
    <name type="scientific">Planktothrix serta PCC 8927</name>
    <dbReference type="NCBI Taxonomy" id="671068"/>
    <lineage>
        <taxon>Bacteria</taxon>
        <taxon>Bacillati</taxon>
        <taxon>Cyanobacteriota</taxon>
        <taxon>Cyanophyceae</taxon>
        <taxon>Oscillatoriophycideae</taxon>
        <taxon>Oscillatoriales</taxon>
        <taxon>Microcoleaceae</taxon>
        <taxon>Planktothrix</taxon>
    </lineage>
</organism>